<dbReference type="InterPro" id="IPR036249">
    <property type="entry name" value="Thioredoxin-like_sf"/>
</dbReference>
<evidence type="ECO:0008006" key="6">
    <source>
        <dbReference type="Google" id="ProtNLM"/>
    </source>
</evidence>
<dbReference type="SUPFAM" id="SSF47616">
    <property type="entry name" value="GST C-terminal domain-like"/>
    <property type="match status" value="1"/>
</dbReference>
<feature type="domain" description="GST N-terminal" evidence="2">
    <location>
        <begin position="8"/>
        <end position="107"/>
    </location>
</feature>
<protein>
    <recommendedName>
        <fullName evidence="6">Glutathione S-transferase</fullName>
    </recommendedName>
</protein>
<keyword evidence="5" id="KW-1185">Reference proteome</keyword>
<evidence type="ECO:0000313" key="5">
    <source>
        <dbReference type="Proteomes" id="UP001265746"/>
    </source>
</evidence>
<comment type="similarity">
    <text evidence="1">Belongs to the GST superfamily.</text>
</comment>
<dbReference type="EMBL" id="JAUJFL010000003">
    <property type="protein sequence ID" value="KAK2607775.1"/>
    <property type="molecule type" value="Genomic_DNA"/>
</dbReference>
<dbReference type="Gene3D" id="3.40.30.10">
    <property type="entry name" value="Glutaredoxin"/>
    <property type="match status" value="1"/>
</dbReference>
<name>A0AAD9SHD3_PHOAM</name>
<gene>
    <name evidence="4" type="ORF">N8I77_006427</name>
</gene>
<comment type="caution">
    <text evidence="4">The sequence shown here is derived from an EMBL/GenBank/DDBJ whole genome shotgun (WGS) entry which is preliminary data.</text>
</comment>
<dbReference type="PROSITE" id="PS50404">
    <property type="entry name" value="GST_NTER"/>
    <property type="match status" value="1"/>
</dbReference>
<accession>A0AAD9SHD3</accession>
<dbReference type="InterPro" id="IPR004046">
    <property type="entry name" value="GST_C"/>
</dbReference>
<dbReference type="SFLD" id="SFLDS00019">
    <property type="entry name" value="Glutathione_Transferase_(cytos"/>
    <property type="match status" value="1"/>
</dbReference>
<dbReference type="InterPro" id="IPR004045">
    <property type="entry name" value="Glutathione_S-Trfase_N"/>
</dbReference>
<dbReference type="PANTHER" id="PTHR44051:SF8">
    <property type="entry name" value="GLUTATHIONE S-TRANSFERASE GSTA"/>
    <property type="match status" value="1"/>
</dbReference>
<evidence type="ECO:0000259" key="2">
    <source>
        <dbReference type="PROSITE" id="PS50404"/>
    </source>
</evidence>
<reference evidence="4" key="1">
    <citation type="submission" date="2023-06" db="EMBL/GenBank/DDBJ databases">
        <authorList>
            <person name="Noh H."/>
        </authorList>
    </citation>
    <scope>NUCLEOTIDE SEQUENCE</scope>
    <source>
        <strain evidence="4">DUCC20226</strain>
    </source>
</reference>
<dbReference type="Proteomes" id="UP001265746">
    <property type="component" value="Unassembled WGS sequence"/>
</dbReference>
<organism evidence="4 5">
    <name type="scientific">Phomopsis amygdali</name>
    <name type="common">Fusicoccum amygdali</name>
    <dbReference type="NCBI Taxonomy" id="1214568"/>
    <lineage>
        <taxon>Eukaryota</taxon>
        <taxon>Fungi</taxon>
        <taxon>Dikarya</taxon>
        <taxon>Ascomycota</taxon>
        <taxon>Pezizomycotina</taxon>
        <taxon>Sordariomycetes</taxon>
        <taxon>Sordariomycetidae</taxon>
        <taxon>Diaporthales</taxon>
        <taxon>Diaporthaceae</taxon>
        <taxon>Diaporthe</taxon>
    </lineage>
</organism>
<dbReference type="Pfam" id="PF00043">
    <property type="entry name" value="GST_C"/>
    <property type="match status" value="1"/>
</dbReference>
<feature type="domain" description="GST C-terminal" evidence="3">
    <location>
        <begin position="79"/>
        <end position="237"/>
    </location>
</feature>
<dbReference type="Gene3D" id="1.20.1050.10">
    <property type="match status" value="1"/>
</dbReference>
<dbReference type="SUPFAM" id="SSF52833">
    <property type="entry name" value="Thioredoxin-like"/>
    <property type="match status" value="1"/>
</dbReference>
<dbReference type="PROSITE" id="PS50405">
    <property type="entry name" value="GST_CTER"/>
    <property type="match status" value="1"/>
</dbReference>
<dbReference type="PANTHER" id="PTHR44051">
    <property type="entry name" value="GLUTATHIONE S-TRANSFERASE-RELATED"/>
    <property type="match status" value="1"/>
</dbReference>
<dbReference type="SFLD" id="SFLDG00358">
    <property type="entry name" value="Main_(cytGST)"/>
    <property type="match status" value="1"/>
</dbReference>
<proteinExistence type="inferred from homology"/>
<dbReference type="AlphaFoldDB" id="A0AAD9SHD3"/>
<dbReference type="InterPro" id="IPR010987">
    <property type="entry name" value="Glutathione-S-Trfase_C-like"/>
</dbReference>
<evidence type="ECO:0000313" key="4">
    <source>
        <dbReference type="EMBL" id="KAK2607775.1"/>
    </source>
</evidence>
<dbReference type="InterPro" id="IPR036282">
    <property type="entry name" value="Glutathione-S-Trfase_C_sf"/>
</dbReference>
<dbReference type="InterPro" id="IPR040079">
    <property type="entry name" value="Glutathione_S-Trfase"/>
</dbReference>
<evidence type="ECO:0000256" key="1">
    <source>
        <dbReference type="ARBA" id="ARBA00007409"/>
    </source>
</evidence>
<sequence length="284" mass="31775">MMASIQQEKAPNPGLNIYGCASVNPVKLTIAAEELEDRLVDPQTSIPYNFINLDMAAGELKAEWSKSINPNGRVPAIVHVKEDGTIVKMFESAPCLLYIASEFDGEHKLSYPVGTQEYWTQLSWVIAGYGPMMGQANHFNRYATEAVPYGSWRYTSEARRLNDVWDKQLSTSPFIGGDRLTIADIAIFIFAHSAKWCGVDISEHPHIKAWHDKLFERPAFRRALQIPMPYQFSDAAVSDPEAQEFYKMQRKFGGQMIHGATDAWKGKAVPLSPDHANYSAAESS</sequence>
<evidence type="ECO:0000259" key="3">
    <source>
        <dbReference type="PROSITE" id="PS50405"/>
    </source>
</evidence>